<feature type="domain" description="AAA" evidence="1">
    <location>
        <begin position="1"/>
        <end position="180"/>
    </location>
</feature>
<accession>Q3ZVK0</accession>
<dbReference type="PANTHER" id="PTHR13696">
    <property type="entry name" value="P-LOOP CONTAINING NUCLEOSIDE TRIPHOSPHATE HYDROLASE"/>
    <property type="match status" value="1"/>
</dbReference>
<name>Q3ZVK0_SPICI</name>
<sequence>MKMISFCNKKGGVGKTTLCKNVAYKFALENKKVLVIDLDTQATISFLMQNENIDMSKSLHKIIASDCGMDINKVIQPTKYKNIDIIVGGETLKKSLIVMRELYDNDNFYLIGIKIYQSNQETFDGYDYVLIDYPPTTDDLSLNWLIFSDLIVIPTNNGSGSYKGILDLNNNLDLILNKLKMFKPQLKILFNDITETENKNKFEKWLKEINLYDNLLTIFIKHSENFTTSENDFNSIWENPYYWRQKQAYEELIKEIK</sequence>
<dbReference type="Gene3D" id="3.40.50.300">
    <property type="entry name" value="P-loop containing nucleotide triphosphate hydrolases"/>
    <property type="match status" value="1"/>
</dbReference>
<dbReference type="AlphaFoldDB" id="Q3ZVK0"/>
<evidence type="ECO:0000259" key="1">
    <source>
        <dbReference type="Pfam" id="PF13614"/>
    </source>
</evidence>
<dbReference type="CDD" id="cd02042">
    <property type="entry name" value="ParAB_family"/>
    <property type="match status" value="1"/>
</dbReference>
<reference evidence="2" key="2">
    <citation type="journal article" date="2006" name="Microbiology (Mosc.)">
        <title>Absence of plasmids encoding adhesion-related proteins innon-insect-transmissible strains of Spiroplasma citri.</title>
        <authorList>
            <person name="Berho N."/>
            <person name="Duret S."/>
            <person name="Renaudin J."/>
        </authorList>
    </citation>
    <scope>NUCLEOTIDE SEQUENCE</scope>
    <source>
        <strain evidence="2">GII3</strain>
        <plasmid evidence="2">pSci5</plasmid>
    </source>
</reference>
<dbReference type="Pfam" id="PF13614">
    <property type="entry name" value="AAA_31"/>
    <property type="match status" value="1"/>
</dbReference>
<protein>
    <submittedName>
        <fullName evidence="2">SOJ-like protein</fullName>
    </submittedName>
</protein>
<proteinExistence type="predicted"/>
<dbReference type="EMBL" id="AJ969073">
    <property type="protein sequence ID" value="CAI94288.1"/>
    <property type="molecule type" value="Genomic_DNA"/>
</dbReference>
<organism evidence="2">
    <name type="scientific">Spiroplasma citri</name>
    <dbReference type="NCBI Taxonomy" id="2133"/>
    <lineage>
        <taxon>Bacteria</taxon>
        <taxon>Bacillati</taxon>
        <taxon>Mycoplasmatota</taxon>
        <taxon>Mollicutes</taxon>
        <taxon>Entomoplasmatales</taxon>
        <taxon>Spiroplasmataceae</taxon>
        <taxon>Spiroplasma</taxon>
    </lineage>
</organism>
<dbReference type="InterPro" id="IPR027417">
    <property type="entry name" value="P-loop_NTPase"/>
</dbReference>
<geneLocation type="plasmid" evidence="2">
    <name>pSci5</name>
</geneLocation>
<gene>
    <name evidence="2" type="primary">soj</name>
</gene>
<dbReference type="PANTHER" id="PTHR13696:SF99">
    <property type="entry name" value="COBYRINIC ACID AC-DIAMIDE SYNTHASE"/>
    <property type="match status" value="1"/>
</dbReference>
<keyword evidence="2" id="KW-0614">Plasmid</keyword>
<dbReference type="InterPro" id="IPR025669">
    <property type="entry name" value="AAA_dom"/>
</dbReference>
<dbReference type="SUPFAM" id="SSF52540">
    <property type="entry name" value="P-loop containing nucleoside triphosphate hydrolases"/>
    <property type="match status" value="1"/>
</dbReference>
<evidence type="ECO:0000313" key="2">
    <source>
        <dbReference type="EMBL" id="CAI94288.1"/>
    </source>
</evidence>
<dbReference type="InterPro" id="IPR050678">
    <property type="entry name" value="DNA_Partitioning_ATPase"/>
</dbReference>
<dbReference type="RefSeq" id="WP_011310468.1">
    <property type="nucleotide sequence ID" value="NC_007391.1"/>
</dbReference>
<reference evidence="2" key="1">
    <citation type="submission" date="2005-05" db="EMBL/GenBank/DDBJ databases">
        <authorList>
            <person name="Foissac X."/>
        </authorList>
    </citation>
    <scope>NUCLEOTIDE SEQUENCE</scope>
    <source>
        <strain evidence="2">GII3</strain>
        <plasmid evidence="2">pSci5</plasmid>
    </source>
</reference>